<feature type="domain" description="CobW/HypB/UreG nucleotide-binding" evidence="3">
    <location>
        <begin position="266"/>
        <end position="442"/>
    </location>
</feature>
<evidence type="ECO:0000313" key="6">
    <source>
        <dbReference type="Proteomes" id="UP000677668"/>
    </source>
</evidence>
<dbReference type="InterPro" id="IPR051316">
    <property type="entry name" value="Zinc-reg_GTPase_activator"/>
</dbReference>
<dbReference type="Gene3D" id="3.40.50.300">
    <property type="entry name" value="P-loop containing nucleotide triphosphate hydrolases"/>
    <property type="match status" value="1"/>
</dbReference>
<dbReference type="RefSeq" id="WP_211423001.1">
    <property type="nucleotide sequence ID" value="NZ_CP072642.1"/>
</dbReference>
<dbReference type="PANTHER" id="PTHR13748">
    <property type="entry name" value="COBW-RELATED"/>
    <property type="match status" value="1"/>
</dbReference>
<keyword evidence="2" id="KW-0812">Transmembrane</keyword>
<dbReference type="CDD" id="cd03112">
    <property type="entry name" value="CobW-like"/>
    <property type="match status" value="1"/>
</dbReference>
<keyword evidence="6" id="KW-1185">Reference proteome</keyword>
<dbReference type="PANTHER" id="PTHR13748:SF46">
    <property type="entry name" value="ZINC CHAPERONE YEIR"/>
    <property type="match status" value="1"/>
</dbReference>
<evidence type="ECO:0000256" key="1">
    <source>
        <dbReference type="ARBA" id="ARBA00045658"/>
    </source>
</evidence>
<protein>
    <submittedName>
        <fullName evidence="5">DUF3623 family protein</fullName>
    </submittedName>
</protein>
<evidence type="ECO:0000256" key="2">
    <source>
        <dbReference type="SAM" id="Phobius"/>
    </source>
</evidence>
<feature type="transmembrane region" description="Helical" evidence="2">
    <location>
        <begin position="68"/>
        <end position="85"/>
    </location>
</feature>
<dbReference type="NCBIfam" id="TIGR03055">
    <property type="entry name" value="photo_alph_chp2"/>
    <property type="match status" value="1"/>
</dbReference>
<evidence type="ECO:0000313" key="5">
    <source>
        <dbReference type="EMBL" id="QUV94730.1"/>
    </source>
</evidence>
<feature type="transmembrane region" description="Helical" evidence="2">
    <location>
        <begin position="190"/>
        <end position="209"/>
    </location>
</feature>
<feature type="domain" description="CobW C-terminal" evidence="4">
    <location>
        <begin position="476"/>
        <end position="550"/>
    </location>
</feature>
<dbReference type="SUPFAM" id="SSF52540">
    <property type="entry name" value="P-loop containing nucleoside triphosphate hydrolases"/>
    <property type="match status" value="1"/>
</dbReference>
<dbReference type="Pfam" id="PF02492">
    <property type="entry name" value="cobW"/>
    <property type="match status" value="1"/>
</dbReference>
<feature type="transmembrane region" description="Helical" evidence="2">
    <location>
        <begin position="12"/>
        <end position="36"/>
    </location>
</feature>
<evidence type="ECO:0000259" key="3">
    <source>
        <dbReference type="Pfam" id="PF02492"/>
    </source>
</evidence>
<dbReference type="InterPro" id="IPR011629">
    <property type="entry name" value="CobW-like_C"/>
</dbReference>
<reference evidence="5 6" key="1">
    <citation type="submission" date="2021-03" db="EMBL/GenBank/DDBJ databases">
        <title>Genomic and phenotypic characterization of Chloracidobacterium isolates provides evidence for multiple species.</title>
        <authorList>
            <person name="Saini M.K."/>
            <person name="Costas A.M.G."/>
            <person name="Tank M."/>
            <person name="Bryant D.A."/>
        </authorList>
    </citation>
    <scope>NUCLEOTIDE SEQUENCE [LARGE SCALE GENOMIC DNA]</scope>
    <source>
        <strain evidence="5 6">N</strain>
    </source>
</reference>
<gene>
    <name evidence="5" type="ORF">J8C05_04590</name>
</gene>
<feature type="transmembrane region" description="Helical" evidence="2">
    <location>
        <begin position="120"/>
        <end position="137"/>
    </location>
</feature>
<dbReference type="InterPro" id="IPR027417">
    <property type="entry name" value="P-loop_NTPase"/>
</dbReference>
<keyword evidence="2" id="KW-0472">Membrane</keyword>
<sequence length="583" mass="63432">MAFTLLQSPWLFWLGLSLFAVAVWWAATVIIIFACGRRSWRRAVIVLSSLVSVAALAGMPAISHMTTPLGAALGFLAGIVAWGWFETSYYTGYVVGMEVPPCPPQCGGWRHFIHGVKANLYHELSIFVGFALVWWATPGPNQVALWTFTIHWWMHQSAKLNVFFGVRNLNEEYLPEHLRRMTQFFSKRPINWFFPFSVTISTAWAHWLFYRALQAPDAFTATAYGLASVLMALAILEHWWLILPQPVGVWAWGLLSRRAPEVKPTVDVIGGFLGSGKTTLLRHLLPQLGDKTVVLVNEFADVGLDGARLREGSTEDAPVVELAGGCLCCTLSRNVAATLSRIIREHAPERILIEPSGAAALSDLLGTLHQPGCRELLGPIRVVAVVDGKQWLLADRAVQMAIAAYVEAAATVVINKCDSLSQVELARLQQRLAGCNPAAKVIYTSFGRLDLRDLSDTQDDACLGETLAPRLAFRQISETFSAVFDAAGLQQVFEAMTAGDFGDISRAKGVFKTTGGWLRLEYAGQAMSLNPCAAASESSLVVIGREPSSNLLAAVRQTIIAPTAASAPAVVSPAEAHYLTTAS</sequence>
<feature type="transmembrane region" description="Helical" evidence="2">
    <location>
        <begin position="221"/>
        <end position="241"/>
    </location>
</feature>
<dbReference type="InterPro" id="IPR003495">
    <property type="entry name" value="CobW/HypB/UreG_nucleotide-bd"/>
</dbReference>
<dbReference type="Proteomes" id="UP000677668">
    <property type="component" value="Chromosome 1"/>
</dbReference>
<dbReference type="EMBL" id="CP072642">
    <property type="protein sequence ID" value="QUV94730.1"/>
    <property type="molecule type" value="Genomic_DNA"/>
</dbReference>
<organism evidence="5 6">
    <name type="scientific">Chloracidobacterium sp. N</name>
    <dbReference type="NCBI Taxonomy" id="2821540"/>
    <lineage>
        <taxon>Bacteria</taxon>
        <taxon>Pseudomonadati</taxon>
        <taxon>Acidobacteriota</taxon>
        <taxon>Terriglobia</taxon>
        <taxon>Terriglobales</taxon>
        <taxon>Acidobacteriaceae</taxon>
        <taxon>Chloracidobacterium</taxon>
        <taxon>Chloracidobacterium aggregatum</taxon>
    </lineage>
</organism>
<accession>A0ABX8B280</accession>
<evidence type="ECO:0000259" key="4">
    <source>
        <dbReference type="Pfam" id="PF07683"/>
    </source>
</evidence>
<dbReference type="Pfam" id="PF07683">
    <property type="entry name" value="CobW_C"/>
    <property type="match status" value="1"/>
</dbReference>
<dbReference type="Pfam" id="PF12291">
    <property type="entry name" value="DUF3623"/>
    <property type="match status" value="1"/>
</dbReference>
<dbReference type="InterPro" id="IPR017496">
    <property type="entry name" value="Photo_alph_chp2"/>
</dbReference>
<name>A0ABX8B280_9BACT</name>
<proteinExistence type="predicted"/>
<keyword evidence="2" id="KW-1133">Transmembrane helix</keyword>
<comment type="function">
    <text evidence="1">Zinc chaperone that directly transfers zinc cofactor to target proteins, thereby activating them. Zinc is transferred from the CXCC motif in the GTPase domain to the zinc binding site in target proteins in a process requiring GTP hydrolysis.</text>
</comment>
<feature type="transmembrane region" description="Helical" evidence="2">
    <location>
        <begin position="43"/>
        <end position="62"/>
    </location>
</feature>